<proteinExistence type="predicted"/>
<sequence>MVSGTGCAVLQYHRPSSLYKRKSADCATEGPKNSYSLGAIVVVVTPAAVVVAPLPPDESLLAKKTTPTPSKIGI</sequence>
<dbReference type="AlphaFoldDB" id="W2SUX0"/>
<evidence type="ECO:0000313" key="1">
    <source>
        <dbReference type="EMBL" id="ETN73298.1"/>
    </source>
</evidence>
<accession>W2SUX0</accession>
<dbReference type="KEGG" id="nai:NECAME_13559"/>
<gene>
    <name evidence="1" type="ORF">NECAME_13559</name>
</gene>
<keyword evidence="2" id="KW-1185">Reference proteome</keyword>
<name>W2SUX0_NECAM</name>
<protein>
    <submittedName>
        <fullName evidence="1">Uncharacterized protein</fullName>
    </submittedName>
</protein>
<evidence type="ECO:0000313" key="2">
    <source>
        <dbReference type="Proteomes" id="UP000053676"/>
    </source>
</evidence>
<dbReference type="Proteomes" id="UP000053676">
    <property type="component" value="Unassembled WGS sequence"/>
</dbReference>
<organism evidence="1 2">
    <name type="scientific">Necator americanus</name>
    <name type="common">Human hookworm</name>
    <dbReference type="NCBI Taxonomy" id="51031"/>
    <lineage>
        <taxon>Eukaryota</taxon>
        <taxon>Metazoa</taxon>
        <taxon>Ecdysozoa</taxon>
        <taxon>Nematoda</taxon>
        <taxon>Chromadorea</taxon>
        <taxon>Rhabditida</taxon>
        <taxon>Rhabditina</taxon>
        <taxon>Rhabditomorpha</taxon>
        <taxon>Strongyloidea</taxon>
        <taxon>Ancylostomatidae</taxon>
        <taxon>Bunostominae</taxon>
        <taxon>Necator</taxon>
    </lineage>
</organism>
<dbReference type="EMBL" id="KI661156">
    <property type="protein sequence ID" value="ETN73298.1"/>
    <property type="molecule type" value="Genomic_DNA"/>
</dbReference>
<reference evidence="2" key="1">
    <citation type="journal article" date="2014" name="Nat. Genet.">
        <title>Genome of the human hookworm Necator americanus.</title>
        <authorList>
            <person name="Tang Y.T."/>
            <person name="Gao X."/>
            <person name="Rosa B.A."/>
            <person name="Abubucker S."/>
            <person name="Hallsworth-Pepin K."/>
            <person name="Martin J."/>
            <person name="Tyagi R."/>
            <person name="Heizer E."/>
            <person name="Zhang X."/>
            <person name="Bhonagiri-Palsikar V."/>
            <person name="Minx P."/>
            <person name="Warren W.C."/>
            <person name="Wang Q."/>
            <person name="Zhan B."/>
            <person name="Hotez P.J."/>
            <person name="Sternberg P.W."/>
            <person name="Dougall A."/>
            <person name="Gaze S.T."/>
            <person name="Mulvenna J."/>
            <person name="Sotillo J."/>
            <person name="Ranganathan S."/>
            <person name="Rabelo E.M."/>
            <person name="Wilson R.K."/>
            <person name="Felgner P.L."/>
            <person name="Bethony J."/>
            <person name="Hawdon J.M."/>
            <person name="Gasser R.B."/>
            <person name="Loukas A."/>
            <person name="Mitreva M."/>
        </authorList>
    </citation>
    <scope>NUCLEOTIDE SEQUENCE [LARGE SCALE GENOMIC DNA]</scope>
</reference>